<evidence type="ECO:0000313" key="8">
    <source>
        <dbReference type="Proteomes" id="UP000030746"/>
    </source>
</evidence>
<proteinExistence type="predicted"/>
<dbReference type="CTD" id="20252412"/>
<name>V4AG29_LOTGI</name>
<reference evidence="7 8" key="1">
    <citation type="journal article" date="2013" name="Nature">
        <title>Insights into bilaterian evolution from three spiralian genomes.</title>
        <authorList>
            <person name="Simakov O."/>
            <person name="Marletaz F."/>
            <person name="Cho S.J."/>
            <person name="Edsinger-Gonzales E."/>
            <person name="Havlak P."/>
            <person name="Hellsten U."/>
            <person name="Kuo D.H."/>
            <person name="Larsson T."/>
            <person name="Lv J."/>
            <person name="Arendt D."/>
            <person name="Savage R."/>
            <person name="Osoegawa K."/>
            <person name="de Jong P."/>
            <person name="Grimwood J."/>
            <person name="Chapman J.A."/>
            <person name="Shapiro H."/>
            <person name="Aerts A."/>
            <person name="Otillar R.P."/>
            <person name="Terry A.Y."/>
            <person name="Boore J.L."/>
            <person name="Grigoriev I.V."/>
            <person name="Lindberg D.R."/>
            <person name="Seaver E.C."/>
            <person name="Weisblat D.A."/>
            <person name="Putnam N.H."/>
            <person name="Rokhsar D.S."/>
        </authorList>
    </citation>
    <scope>NUCLEOTIDE SEQUENCE [LARGE SCALE GENOMIC DNA]</scope>
</reference>
<organism evidence="7 8">
    <name type="scientific">Lottia gigantea</name>
    <name type="common">Giant owl limpet</name>
    <dbReference type="NCBI Taxonomy" id="225164"/>
    <lineage>
        <taxon>Eukaryota</taxon>
        <taxon>Metazoa</taxon>
        <taxon>Spiralia</taxon>
        <taxon>Lophotrochozoa</taxon>
        <taxon>Mollusca</taxon>
        <taxon>Gastropoda</taxon>
        <taxon>Patellogastropoda</taxon>
        <taxon>Lottioidea</taxon>
        <taxon>Lottiidae</taxon>
        <taxon>Lottia</taxon>
    </lineage>
</organism>
<dbReference type="OMA" id="FRATHYP"/>
<dbReference type="Pfam" id="PF00046">
    <property type="entry name" value="Homeodomain"/>
    <property type="match status" value="1"/>
</dbReference>
<dbReference type="PROSITE" id="PS50071">
    <property type="entry name" value="HOMEOBOX_2"/>
    <property type="match status" value="1"/>
</dbReference>
<dbReference type="PROSITE" id="PS00027">
    <property type="entry name" value="HOMEOBOX_1"/>
    <property type="match status" value="1"/>
</dbReference>
<dbReference type="SUPFAM" id="SSF46689">
    <property type="entry name" value="Homeodomain-like"/>
    <property type="match status" value="1"/>
</dbReference>
<gene>
    <name evidence="7" type="ORF">LOTGIDRAFT_79690</name>
</gene>
<dbReference type="RefSeq" id="XP_009054967.1">
    <property type="nucleotide sequence ID" value="XM_009056719.1"/>
</dbReference>
<feature type="non-terminal residue" evidence="7">
    <location>
        <position position="1"/>
    </location>
</feature>
<keyword evidence="2 4" id="KW-0371">Homeobox</keyword>
<dbReference type="KEGG" id="lgi:LOTGIDRAFT_79690"/>
<evidence type="ECO:0000256" key="3">
    <source>
        <dbReference type="ARBA" id="ARBA00023242"/>
    </source>
</evidence>
<feature type="DNA-binding region" description="Homeobox" evidence="4">
    <location>
        <begin position="3"/>
        <end position="56"/>
    </location>
</feature>
<dbReference type="FunFam" id="1.10.10.60:FF:000383">
    <property type="entry name" value="box A-binding factor"/>
    <property type="match status" value="1"/>
</dbReference>
<keyword evidence="3 4" id="KW-0539">Nucleus</keyword>
<dbReference type="OrthoDB" id="6159439at2759"/>
<comment type="subcellular location">
    <subcellularLocation>
        <location evidence="4 5">Nucleus</location>
    </subcellularLocation>
</comment>
<dbReference type="Proteomes" id="UP000030746">
    <property type="component" value="Unassembled WGS sequence"/>
</dbReference>
<evidence type="ECO:0000259" key="6">
    <source>
        <dbReference type="PROSITE" id="PS50071"/>
    </source>
</evidence>
<evidence type="ECO:0000256" key="5">
    <source>
        <dbReference type="RuleBase" id="RU000682"/>
    </source>
</evidence>
<dbReference type="InterPro" id="IPR009057">
    <property type="entry name" value="Homeodomain-like_sf"/>
</dbReference>
<sequence length="56" mass="6919">RTIFTSYQLEELEKAFKDAHYPDVYAREVLAMKTDLPEDRIQVWFQNRRAKWRKTE</sequence>
<dbReference type="InterPro" id="IPR052294">
    <property type="entry name" value="VSX_homeobox_regulators"/>
</dbReference>
<dbReference type="InterPro" id="IPR017970">
    <property type="entry name" value="Homeobox_CS"/>
</dbReference>
<dbReference type="AlphaFoldDB" id="V4AG29"/>
<feature type="non-terminal residue" evidence="7">
    <location>
        <position position="56"/>
    </location>
</feature>
<evidence type="ECO:0000256" key="1">
    <source>
        <dbReference type="ARBA" id="ARBA00023125"/>
    </source>
</evidence>
<keyword evidence="8" id="KW-1185">Reference proteome</keyword>
<accession>V4AG29</accession>
<evidence type="ECO:0000313" key="7">
    <source>
        <dbReference type="EMBL" id="ESO94125.1"/>
    </source>
</evidence>
<dbReference type="PANTHER" id="PTHR46892">
    <property type="entry name" value="VISUAL SYSTEM HOMEOBOX 2"/>
    <property type="match status" value="1"/>
</dbReference>
<dbReference type="GeneID" id="20252412"/>
<evidence type="ECO:0000256" key="2">
    <source>
        <dbReference type="ARBA" id="ARBA00023155"/>
    </source>
</evidence>
<feature type="domain" description="Homeobox" evidence="6">
    <location>
        <begin position="1"/>
        <end position="55"/>
    </location>
</feature>
<dbReference type="EMBL" id="KB201847">
    <property type="protein sequence ID" value="ESO94125.1"/>
    <property type="molecule type" value="Genomic_DNA"/>
</dbReference>
<dbReference type="HOGENOM" id="CLU_049543_12_1_1"/>
<dbReference type="GO" id="GO:1990837">
    <property type="term" value="F:sequence-specific double-stranded DNA binding"/>
    <property type="evidence" value="ECO:0007669"/>
    <property type="project" value="TreeGrafter"/>
</dbReference>
<dbReference type="InterPro" id="IPR001356">
    <property type="entry name" value="HD"/>
</dbReference>
<protein>
    <recommendedName>
        <fullName evidence="6">Homeobox domain-containing protein</fullName>
    </recommendedName>
</protein>
<dbReference type="PANTHER" id="PTHR46892:SF3">
    <property type="entry name" value="VISUAL SYSTEM HOMEOBOX 2"/>
    <property type="match status" value="1"/>
</dbReference>
<dbReference type="Gene3D" id="1.10.10.60">
    <property type="entry name" value="Homeodomain-like"/>
    <property type="match status" value="1"/>
</dbReference>
<dbReference type="GO" id="GO:0005634">
    <property type="term" value="C:nucleus"/>
    <property type="evidence" value="ECO:0007669"/>
    <property type="project" value="UniProtKB-SubCell"/>
</dbReference>
<keyword evidence="1 4" id="KW-0238">DNA-binding</keyword>
<dbReference type="CDD" id="cd00086">
    <property type="entry name" value="homeodomain"/>
    <property type="match status" value="1"/>
</dbReference>
<dbReference type="SMART" id="SM00389">
    <property type="entry name" value="HOX"/>
    <property type="match status" value="1"/>
</dbReference>
<evidence type="ECO:0000256" key="4">
    <source>
        <dbReference type="PROSITE-ProRule" id="PRU00108"/>
    </source>
</evidence>
<dbReference type="GO" id="GO:0000981">
    <property type="term" value="F:DNA-binding transcription factor activity, RNA polymerase II-specific"/>
    <property type="evidence" value="ECO:0007669"/>
    <property type="project" value="InterPro"/>
</dbReference>